<evidence type="ECO:0000256" key="3">
    <source>
        <dbReference type="ARBA" id="ARBA00023004"/>
    </source>
</evidence>
<keyword evidence="2 4" id="KW-0479">Metal-binding</keyword>
<dbReference type="AlphaFoldDB" id="A0A5N6RPN8"/>
<keyword evidence="6" id="KW-1133">Transmembrane helix</keyword>
<dbReference type="PRINTS" id="PR00385">
    <property type="entry name" value="P450"/>
</dbReference>
<name>A0A5N6RPN8_9ROSI</name>
<dbReference type="PROSITE" id="PS00086">
    <property type="entry name" value="CYTOCHROME_P450"/>
    <property type="match status" value="1"/>
</dbReference>
<keyword evidence="4 5" id="KW-0349">Heme</keyword>
<proteinExistence type="inferred from homology"/>
<dbReference type="GO" id="GO:0004497">
    <property type="term" value="F:monooxygenase activity"/>
    <property type="evidence" value="ECO:0007669"/>
    <property type="project" value="UniProtKB-KW"/>
</dbReference>
<dbReference type="OrthoDB" id="1470350at2759"/>
<evidence type="ECO:0000256" key="4">
    <source>
        <dbReference type="PIRSR" id="PIRSR602401-1"/>
    </source>
</evidence>
<feature type="transmembrane region" description="Helical" evidence="6">
    <location>
        <begin position="223"/>
        <end position="242"/>
    </location>
</feature>
<keyword evidence="8" id="KW-1185">Reference proteome</keyword>
<dbReference type="FunFam" id="1.10.630.10:FF:000011">
    <property type="entry name" value="Cytochrome P450 83B1"/>
    <property type="match status" value="1"/>
</dbReference>
<dbReference type="InterPro" id="IPR001128">
    <property type="entry name" value="Cyt_P450"/>
</dbReference>
<dbReference type="GO" id="GO:0020037">
    <property type="term" value="F:heme binding"/>
    <property type="evidence" value="ECO:0007669"/>
    <property type="project" value="InterPro"/>
</dbReference>
<protein>
    <recommendedName>
        <fullName evidence="9">Cytochrome P450</fullName>
    </recommendedName>
</protein>
<dbReference type="EMBL" id="CM017328">
    <property type="protein sequence ID" value="KAE8124348.1"/>
    <property type="molecule type" value="Genomic_DNA"/>
</dbReference>
<dbReference type="PANTHER" id="PTHR47955:SF15">
    <property type="entry name" value="CYTOCHROME P450 71A2-LIKE"/>
    <property type="match status" value="1"/>
</dbReference>
<dbReference type="PANTHER" id="PTHR47955">
    <property type="entry name" value="CYTOCHROME P450 FAMILY 71 PROTEIN"/>
    <property type="match status" value="1"/>
</dbReference>
<dbReference type="InterPro" id="IPR017972">
    <property type="entry name" value="Cyt_P450_CS"/>
</dbReference>
<keyword evidence="6" id="KW-0472">Membrane</keyword>
<feature type="binding site" description="axial binding residue" evidence="4">
    <location>
        <position position="456"/>
    </location>
    <ligand>
        <name>heme</name>
        <dbReference type="ChEBI" id="CHEBI:30413"/>
    </ligand>
    <ligandPart>
        <name>Fe</name>
        <dbReference type="ChEBI" id="CHEBI:18248"/>
    </ligandPart>
</feature>
<feature type="transmembrane region" description="Helical" evidence="6">
    <location>
        <begin position="20"/>
        <end position="37"/>
    </location>
</feature>
<dbReference type="Gene3D" id="1.10.630.10">
    <property type="entry name" value="Cytochrome P450"/>
    <property type="match status" value="1"/>
</dbReference>
<sequence>MATALLSLLQQSWQELQKIPFNPLLSLVFVIPFLYVFKRSRSVKPNLPPSPPKLPIIGNLHQLGTLPHRSLQALSNKYGPLMFLYIGSAPTLVVSSAEMAREMMKTHDIIFSNRPQSIAAKILLYGCKDVGFSPYGEYWRQARKISVLELLSIKSVQSFQYVKEEEVEVLINKIRDTCLKGGAVNLTEMFITTSNNISSRCILGRKFEEENGKSRFGELSRRIMVLFVAFSFGDFFPSFGWIDVLTGLTPSLKAISRELDALFDRVIEEHQTQNSDDDQSNKLDFVEILLRLQKKSTLDFELTNDNLKAIIMDMFVGGTETTSTTLEWLMAELIKNPNIMKKAQEEVRRVVGKKSKIDENDINQMDYLKRVLKETLRVHPPAPLLVPRETSANVKFEGYDIPPKTRVFVNSWAIQRDPTVWERPEEFLPDRFKDNPIDFKGQDFDFIPFGGGRRGCPGLAFGVTSVEYAIANILYWFDWKLPGDNVRGEDLDLSEVNGLTVTLKTPLHLVPTLHSP</sequence>
<organism evidence="7 8">
    <name type="scientific">Carpinus fangiana</name>
    <dbReference type="NCBI Taxonomy" id="176857"/>
    <lineage>
        <taxon>Eukaryota</taxon>
        <taxon>Viridiplantae</taxon>
        <taxon>Streptophyta</taxon>
        <taxon>Embryophyta</taxon>
        <taxon>Tracheophyta</taxon>
        <taxon>Spermatophyta</taxon>
        <taxon>Magnoliopsida</taxon>
        <taxon>eudicotyledons</taxon>
        <taxon>Gunneridae</taxon>
        <taxon>Pentapetalae</taxon>
        <taxon>rosids</taxon>
        <taxon>fabids</taxon>
        <taxon>Fagales</taxon>
        <taxon>Betulaceae</taxon>
        <taxon>Carpinus</taxon>
    </lineage>
</organism>
<evidence type="ECO:0000256" key="2">
    <source>
        <dbReference type="ARBA" id="ARBA00022723"/>
    </source>
</evidence>
<keyword evidence="3 4" id="KW-0408">Iron</keyword>
<evidence type="ECO:0000256" key="5">
    <source>
        <dbReference type="RuleBase" id="RU000461"/>
    </source>
</evidence>
<dbReference type="GO" id="GO:0016705">
    <property type="term" value="F:oxidoreductase activity, acting on paired donors, with incorporation or reduction of molecular oxygen"/>
    <property type="evidence" value="ECO:0007669"/>
    <property type="project" value="InterPro"/>
</dbReference>
<evidence type="ECO:0000313" key="8">
    <source>
        <dbReference type="Proteomes" id="UP000327013"/>
    </source>
</evidence>
<evidence type="ECO:0000256" key="1">
    <source>
        <dbReference type="ARBA" id="ARBA00010617"/>
    </source>
</evidence>
<dbReference type="CDD" id="cd11072">
    <property type="entry name" value="CYP71-like"/>
    <property type="match status" value="1"/>
</dbReference>
<keyword evidence="5" id="KW-0503">Monooxygenase</keyword>
<keyword evidence="5" id="KW-0560">Oxidoreductase</keyword>
<dbReference type="GO" id="GO:0005506">
    <property type="term" value="F:iron ion binding"/>
    <property type="evidence" value="ECO:0007669"/>
    <property type="project" value="InterPro"/>
</dbReference>
<dbReference type="PRINTS" id="PR00463">
    <property type="entry name" value="EP450I"/>
</dbReference>
<comment type="similarity">
    <text evidence="1 5">Belongs to the cytochrome P450 family.</text>
</comment>
<dbReference type="Proteomes" id="UP000327013">
    <property type="component" value="Chromosome 8"/>
</dbReference>
<accession>A0A5N6RPN8</accession>
<dbReference type="InterPro" id="IPR002401">
    <property type="entry name" value="Cyt_P450_E_grp-I"/>
</dbReference>
<keyword evidence="6" id="KW-0812">Transmembrane</keyword>
<dbReference type="SUPFAM" id="SSF48264">
    <property type="entry name" value="Cytochrome P450"/>
    <property type="match status" value="1"/>
</dbReference>
<reference evidence="7 8" key="1">
    <citation type="submission" date="2019-06" db="EMBL/GenBank/DDBJ databases">
        <title>A chromosomal-level reference genome of Carpinus fangiana (Coryloideae, Betulaceae).</title>
        <authorList>
            <person name="Yang X."/>
            <person name="Wang Z."/>
            <person name="Zhang L."/>
            <person name="Hao G."/>
            <person name="Liu J."/>
            <person name="Yang Y."/>
        </authorList>
    </citation>
    <scope>NUCLEOTIDE SEQUENCE [LARGE SCALE GENOMIC DNA]</scope>
    <source>
        <strain evidence="7">Cfa_2016G</strain>
        <tissue evidence="7">Leaf</tissue>
    </source>
</reference>
<comment type="cofactor">
    <cofactor evidence="4">
        <name>heme</name>
        <dbReference type="ChEBI" id="CHEBI:30413"/>
    </cofactor>
</comment>
<dbReference type="Pfam" id="PF00067">
    <property type="entry name" value="p450"/>
    <property type="match status" value="1"/>
</dbReference>
<evidence type="ECO:0000313" key="7">
    <source>
        <dbReference type="EMBL" id="KAE8124348.1"/>
    </source>
</evidence>
<evidence type="ECO:0000256" key="6">
    <source>
        <dbReference type="SAM" id="Phobius"/>
    </source>
</evidence>
<evidence type="ECO:0008006" key="9">
    <source>
        <dbReference type="Google" id="ProtNLM"/>
    </source>
</evidence>
<gene>
    <name evidence="7" type="ORF">FH972_019246</name>
</gene>
<dbReference type="InterPro" id="IPR036396">
    <property type="entry name" value="Cyt_P450_sf"/>
</dbReference>